<comment type="caution">
    <text evidence="1">The sequence shown here is derived from an EMBL/GenBank/DDBJ whole genome shotgun (WGS) entry which is preliminary data.</text>
</comment>
<dbReference type="Pfam" id="PF07799">
    <property type="entry name" value="DUF1643"/>
    <property type="match status" value="1"/>
</dbReference>
<sequence>MGGGDGLEYSAIIKGNYRYSLKREWDDYNLNKAVFVLLNPSTADDTLDDRTTQRCISFAKKMGCGSLELVNVFAYRCTNWRELKELSKEEAIGPENQFYLENALHSGAKILVGWGENCTIHHKDYQELAEWFKGYSPYCLGVTKDGHPRHPLYVKSDTPIEIYRFPEC</sequence>
<evidence type="ECO:0008006" key="3">
    <source>
        <dbReference type="Google" id="ProtNLM"/>
    </source>
</evidence>
<name>A0A2S7MZW6_9BACI</name>
<proteinExistence type="predicted"/>
<keyword evidence="2" id="KW-1185">Reference proteome</keyword>
<evidence type="ECO:0000313" key="1">
    <source>
        <dbReference type="EMBL" id="PQD95334.1"/>
    </source>
</evidence>
<accession>A0A2S7MZW6</accession>
<evidence type="ECO:0000313" key="2">
    <source>
        <dbReference type="Proteomes" id="UP000239663"/>
    </source>
</evidence>
<protein>
    <recommendedName>
        <fullName evidence="3">DUF1643 domain-containing protein</fullName>
    </recommendedName>
</protein>
<dbReference type="AlphaFoldDB" id="A0A2S7MZW6"/>
<reference evidence="1 2" key="1">
    <citation type="submission" date="2017-12" db="EMBL/GenBank/DDBJ databases">
        <title>Taxonomic description and draft genome of Pradoshia cofamensis Gen. nov., sp. nov., a thermotolerant bacillale isolated from anterior gut of earthworm Eisenia fetida.</title>
        <authorList>
            <person name="Saha T."/>
            <person name="Chakraborty R."/>
        </authorList>
    </citation>
    <scope>NUCLEOTIDE SEQUENCE [LARGE SCALE GENOMIC DNA]</scope>
    <source>
        <strain evidence="1 2">EAG3</strain>
    </source>
</reference>
<dbReference type="InterPro" id="IPR012441">
    <property type="entry name" value="DUF1643"/>
</dbReference>
<gene>
    <name evidence="1" type="ORF">CYL18_08570</name>
</gene>
<dbReference type="EMBL" id="PKOZ01000004">
    <property type="protein sequence ID" value="PQD95334.1"/>
    <property type="molecule type" value="Genomic_DNA"/>
</dbReference>
<organism evidence="1 2">
    <name type="scientific">Pradoshia eiseniae</name>
    <dbReference type="NCBI Taxonomy" id="2064768"/>
    <lineage>
        <taxon>Bacteria</taxon>
        <taxon>Bacillati</taxon>
        <taxon>Bacillota</taxon>
        <taxon>Bacilli</taxon>
        <taxon>Bacillales</taxon>
        <taxon>Bacillaceae</taxon>
        <taxon>Pradoshia</taxon>
    </lineage>
</organism>
<dbReference type="OrthoDB" id="9807577at2"/>
<dbReference type="Proteomes" id="UP000239663">
    <property type="component" value="Unassembled WGS sequence"/>
</dbReference>